<evidence type="ECO:0000256" key="1">
    <source>
        <dbReference type="SAM" id="MobiDB-lite"/>
    </source>
</evidence>
<feature type="compositionally biased region" description="Basic and acidic residues" evidence="1">
    <location>
        <begin position="1"/>
        <end position="15"/>
    </location>
</feature>
<keyword evidence="3" id="KW-1185">Reference proteome</keyword>
<evidence type="ECO:0000313" key="2">
    <source>
        <dbReference type="EMBL" id="KAK7089884.1"/>
    </source>
</evidence>
<name>A0AAN9FZR7_9CAEN</name>
<dbReference type="EMBL" id="JBAMIC010000155">
    <property type="protein sequence ID" value="KAK7089884.1"/>
    <property type="molecule type" value="Genomic_DNA"/>
</dbReference>
<feature type="region of interest" description="Disordered" evidence="1">
    <location>
        <begin position="1"/>
        <end position="27"/>
    </location>
</feature>
<protein>
    <submittedName>
        <fullName evidence="2">Uncharacterized protein</fullName>
    </submittedName>
</protein>
<gene>
    <name evidence="2" type="ORF">V1264_024478</name>
</gene>
<sequence length="293" mass="32159">MMDSENRPSQDESRPGRVPSKGPGQPAFDITEEMLFKFLKDGLTVAQMACELHVSKSTIKRRLSVFNISTRKPPTDTSKEVDDSCSVDASGPCDAEEGMLNIKELRGVTETEQLQSNDIAPSVFEHSENYANADPGSSCVANKAGFIRKGQHRGISAAELLGTDTEDGICGAEENNEQQATGRGQHVISPGGARVQDDSCLPPRRYAREGYYDLQILSPQSQAVSSLTALSISSPAERSEPELHAYDNIEIQEPFTKIIPELEDEIEKYLCLQPEEIEHEKAALIRISESAYI</sequence>
<organism evidence="2 3">
    <name type="scientific">Littorina saxatilis</name>
    <dbReference type="NCBI Taxonomy" id="31220"/>
    <lineage>
        <taxon>Eukaryota</taxon>
        <taxon>Metazoa</taxon>
        <taxon>Spiralia</taxon>
        <taxon>Lophotrochozoa</taxon>
        <taxon>Mollusca</taxon>
        <taxon>Gastropoda</taxon>
        <taxon>Caenogastropoda</taxon>
        <taxon>Littorinimorpha</taxon>
        <taxon>Littorinoidea</taxon>
        <taxon>Littorinidae</taxon>
        <taxon>Littorina</taxon>
    </lineage>
</organism>
<comment type="caution">
    <text evidence="2">The sequence shown here is derived from an EMBL/GenBank/DDBJ whole genome shotgun (WGS) entry which is preliminary data.</text>
</comment>
<dbReference type="Proteomes" id="UP001374579">
    <property type="component" value="Unassembled WGS sequence"/>
</dbReference>
<reference evidence="2 3" key="1">
    <citation type="submission" date="2024-02" db="EMBL/GenBank/DDBJ databases">
        <title>Chromosome-scale genome assembly of the rough periwinkle Littorina saxatilis.</title>
        <authorList>
            <person name="De Jode A."/>
            <person name="Faria R."/>
            <person name="Formenti G."/>
            <person name="Sims Y."/>
            <person name="Smith T.P."/>
            <person name="Tracey A."/>
            <person name="Wood J.M.D."/>
            <person name="Zagrodzka Z.B."/>
            <person name="Johannesson K."/>
            <person name="Butlin R.K."/>
            <person name="Leder E.H."/>
        </authorList>
    </citation>
    <scope>NUCLEOTIDE SEQUENCE [LARGE SCALE GENOMIC DNA]</scope>
    <source>
        <strain evidence="2">Snail1</strain>
        <tissue evidence="2">Muscle</tissue>
    </source>
</reference>
<evidence type="ECO:0000313" key="3">
    <source>
        <dbReference type="Proteomes" id="UP001374579"/>
    </source>
</evidence>
<accession>A0AAN9FZR7</accession>
<feature type="region of interest" description="Disordered" evidence="1">
    <location>
        <begin position="175"/>
        <end position="195"/>
    </location>
</feature>
<proteinExistence type="predicted"/>
<dbReference type="AlphaFoldDB" id="A0AAN9FZR7"/>